<dbReference type="PANTHER" id="PTHR24033">
    <property type="entry name" value="EGF-LIKE DOMAIN-CONTAINING PROTEIN"/>
    <property type="match status" value="1"/>
</dbReference>
<evidence type="ECO:0000256" key="7">
    <source>
        <dbReference type="SAM" id="MobiDB-lite"/>
    </source>
</evidence>
<feature type="region of interest" description="Disordered" evidence="7">
    <location>
        <begin position="446"/>
        <end position="479"/>
    </location>
</feature>
<feature type="disulfide bond" evidence="6">
    <location>
        <begin position="277"/>
        <end position="287"/>
    </location>
</feature>
<dbReference type="Gene3D" id="2.60.120.200">
    <property type="match status" value="1"/>
</dbReference>
<feature type="domain" description="EGF-like" evidence="9">
    <location>
        <begin position="189"/>
        <end position="222"/>
    </location>
</feature>
<dbReference type="InterPro" id="IPR013032">
    <property type="entry name" value="EGF-like_CS"/>
</dbReference>
<feature type="domain" description="EGF-like" evidence="9">
    <location>
        <begin position="308"/>
        <end position="346"/>
    </location>
</feature>
<dbReference type="PANTHER" id="PTHR24033:SF232">
    <property type="entry name" value="LAMININ SUBUNIT GAMMA-2-RELATED"/>
    <property type="match status" value="1"/>
</dbReference>
<dbReference type="InterPro" id="IPR000742">
    <property type="entry name" value="EGF"/>
</dbReference>
<sequence>MERVLFVAVLLLYLSSFADCQTVGLRAGTCTSSTCNFGRCMQTNSSHMQCLCRKGYSGVDCSVPVDECSLNLCRNNGSCLNRIPPAGFQCVCMPQFSGVYCEKAYDVCQEQPCLNGGACRPTSDGGFHCDCPPDFTGSRCQDSADQCSSAENPCMGRGQCRNRNGSFVCDCAAAYAGEHCEQTLCSAQTMNPCQNGKCLLDEHNTDGFRCNCSLGFKGSLCEENIDDCIGVSCSGHGLCIDDIGKYRCLCLPGYSGFNCDIAEAARAEDEVVVLDHCMSNPCDHGACLNRADGFSCICDPAWRGRTCSETDCSTTSCLNGGTCVVMVGGQAPVCLCDENWLGSRCEVAKDPCQNSPCQNGGLCAPLASNSAMKLECLCQPDYGGYYCEYRIDDCKGPARCLNGGTCQDGIGNFTCLCPASFTGWRCDIAQFSSSTTIATTSWPSTAILPTSTSRTSPATVSPSTPMQRTVSTSSPVTSSRLPSSGGLIIVMPTKRPPYNRTVSATAVITIPQAVVNTATVMLGFGQINVTSFRNPTLRPANTQSATVPSIQSVLSALSRTTASSTVTTQTSSPTLKLASTSSSPSSLTTSQQTSTAVILAVTVNTLNRPTLGSQALPLPYDVENSDMPLEGVANAVGVPDLPLQVAVNPLVSCPPTFCRNGGLCRIDQSYRFRCDCPLRFVGDVCEDEVLITRPHFAGNGYLRYNLSSSITAGDWDVPPGYFEVALRFSVDPASSTANATLIEAGSAAFGSQSIQLVMVNRSRLNLSVSCGSQGLILLLEVTSNVASTNADAPSVLFLATQLPTSASSNCSAVLRWGSSSAQRSLIVQSLSSSSASLDYVLLGGSPFSASNFSGSLSNLQINKKDVDFDVDVHSGYNVLQGSLNTCWRVQCRNNGTCLESATGWMCACTYGFTGVLCELEECAVNPCLGGSTCLRSSPNETSCVCPLGRYGVFCEKGGQILRSFFFGEQ</sequence>
<feature type="domain" description="EGF-like" evidence="9">
    <location>
        <begin position="390"/>
        <end position="427"/>
    </location>
</feature>
<feature type="disulfide bond" evidence="6">
    <location>
        <begin position="417"/>
        <end position="426"/>
    </location>
</feature>
<dbReference type="InterPro" id="IPR001881">
    <property type="entry name" value="EGF-like_Ca-bd_dom"/>
</dbReference>
<dbReference type="InterPro" id="IPR051830">
    <property type="entry name" value="NOTCH_homolog"/>
</dbReference>
<dbReference type="InterPro" id="IPR013320">
    <property type="entry name" value="ConA-like_dom_sf"/>
</dbReference>
<feature type="domain" description="EGF-like" evidence="9">
    <location>
        <begin position="64"/>
        <end position="102"/>
    </location>
</feature>
<comment type="caution">
    <text evidence="10">The sequence shown here is derived from an EMBL/GenBank/DDBJ whole genome shotgun (WGS) entry which is preliminary data.</text>
</comment>
<dbReference type="PROSITE" id="PS50026">
    <property type="entry name" value="EGF_3"/>
    <property type="match status" value="12"/>
</dbReference>
<feature type="domain" description="EGF-like" evidence="9">
    <location>
        <begin position="918"/>
        <end position="955"/>
    </location>
</feature>
<keyword evidence="4" id="KW-0677">Repeat</keyword>
<evidence type="ECO:0000256" key="4">
    <source>
        <dbReference type="ARBA" id="ARBA00022737"/>
    </source>
</evidence>
<keyword evidence="11" id="KW-1185">Reference proteome</keyword>
<dbReference type="CDD" id="cd00054">
    <property type="entry name" value="EGF_CA"/>
    <property type="match status" value="6"/>
</dbReference>
<feature type="domain" description="EGF-like" evidence="9">
    <location>
        <begin position="26"/>
        <end position="62"/>
    </location>
</feature>
<accession>A0A1D1VRF2</accession>
<feature type="disulfide bond" evidence="6">
    <location>
        <begin position="250"/>
        <end position="259"/>
    </location>
</feature>
<dbReference type="PROSITE" id="PS00010">
    <property type="entry name" value="ASX_HYDROXYL"/>
    <property type="match status" value="3"/>
</dbReference>
<feature type="compositionally biased region" description="Polar residues" evidence="7">
    <location>
        <begin position="446"/>
        <end position="467"/>
    </location>
</feature>
<dbReference type="STRING" id="947166.A0A1D1VRF2"/>
<feature type="disulfide bond" evidence="6">
    <location>
        <begin position="92"/>
        <end position="101"/>
    </location>
</feature>
<reference evidence="10 11" key="1">
    <citation type="journal article" date="2016" name="Nat. Commun.">
        <title>Extremotolerant tardigrade genome and improved radiotolerance of human cultured cells by tardigrade-unique protein.</title>
        <authorList>
            <person name="Hashimoto T."/>
            <person name="Horikawa D.D."/>
            <person name="Saito Y."/>
            <person name="Kuwahara H."/>
            <person name="Kozuka-Hata H."/>
            <person name="Shin-I T."/>
            <person name="Minakuchi Y."/>
            <person name="Ohishi K."/>
            <person name="Motoyama A."/>
            <person name="Aizu T."/>
            <person name="Enomoto A."/>
            <person name="Kondo K."/>
            <person name="Tanaka S."/>
            <person name="Hara Y."/>
            <person name="Koshikawa S."/>
            <person name="Sagara H."/>
            <person name="Miura T."/>
            <person name="Yokobori S."/>
            <person name="Miyagawa K."/>
            <person name="Suzuki Y."/>
            <person name="Kubo T."/>
            <person name="Oyama M."/>
            <person name="Kohara Y."/>
            <person name="Fujiyama A."/>
            <person name="Arakawa K."/>
            <person name="Katayama T."/>
            <person name="Toyoda A."/>
            <person name="Kunieda T."/>
        </authorList>
    </citation>
    <scope>NUCLEOTIDE SEQUENCE [LARGE SCALE GENOMIC DNA]</scope>
    <source>
        <strain evidence="10 11">YOKOZUNA-1</strain>
    </source>
</reference>
<feature type="region of interest" description="Disordered" evidence="7">
    <location>
        <begin position="561"/>
        <end position="588"/>
    </location>
</feature>
<feature type="disulfide bond" evidence="6">
    <location>
        <begin position="378"/>
        <end position="387"/>
    </location>
</feature>
<keyword evidence="1" id="KW-0217">Developmental protein</keyword>
<dbReference type="InterPro" id="IPR018097">
    <property type="entry name" value="EGF_Ca-bd_CS"/>
</dbReference>
<evidence type="ECO:0000313" key="11">
    <source>
        <dbReference type="Proteomes" id="UP000186922"/>
    </source>
</evidence>
<feature type="disulfide bond" evidence="6">
    <location>
        <begin position="676"/>
        <end position="685"/>
    </location>
</feature>
<feature type="domain" description="EGF-like" evidence="9">
    <location>
        <begin position="273"/>
        <end position="305"/>
    </location>
</feature>
<dbReference type="EMBL" id="BDGG01000009">
    <property type="protein sequence ID" value="GAV03551.1"/>
    <property type="molecule type" value="Genomic_DNA"/>
</dbReference>
<feature type="disulfide bond" evidence="6">
    <location>
        <begin position="945"/>
        <end position="954"/>
    </location>
</feature>
<feature type="compositionally biased region" description="Low complexity" evidence="7">
    <location>
        <begin position="468"/>
        <end position="479"/>
    </location>
</feature>
<dbReference type="PROSITE" id="PS01186">
    <property type="entry name" value="EGF_2"/>
    <property type="match status" value="3"/>
</dbReference>
<evidence type="ECO:0000313" key="10">
    <source>
        <dbReference type="EMBL" id="GAV03551.1"/>
    </source>
</evidence>
<dbReference type="Pfam" id="PF12661">
    <property type="entry name" value="hEGF"/>
    <property type="match status" value="4"/>
</dbReference>
<dbReference type="PROSITE" id="PS00022">
    <property type="entry name" value="EGF_1"/>
    <property type="match status" value="11"/>
</dbReference>
<dbReference type="Pfam" id="PF00008">
    <property type="entry name" value="EGF"/>
    <property type="match status" value="1"/>
</dbReference>
<dbReference type="Pfam" id="PF23106">
    <property type="entry name" value="EGF_Teneurin"/>
    <property type="match status" value="1"/>
</dbReference>
<feature type="disulfide bond" evidence="6">
    <location>
        <begin position="30"/>
        <end position="40"/>
    </location>
</feature>
<dbReference type="OrthoDB" id="430340at2759"/>
<name>A0A1D1VRF2_RAMVA</name>
<dbReference type="SMART" id="SM00181">
    <property type="entry name" value="EGF"/>
    <property type="match status" value="13"/>
</dbReference>
<evidence type="ECO:0000256" key="6">
    <source>
        <dbReference type="PROSITE-ProRule" id="PRU00076"/>
    </source>
</evidence>
<feature type="disulfide bond" evidence="6">
    <location>
        <begin position="336"/>
        <end position="345"/>
    </location>
</feature>
<dbReference type="GO" id="GO:0005509">
    <property type="term" value="F:calcium ion binding"/>
    <property type="evidence" value="ECO:0007669"/>
    <property type="project" value="InterPro"/>
</dbReference>
<evidence type="ECO:0000256" key="1">
    <source>
        <dbReference type="ARBA" id="ARBA00022473"/>
    </source>
</evidence>
<feature type="domain" description="EGF-like" evidence="9">
    <location>
        <begin position="649"/>
        <end position="686"/>
    </location>
</feature>
<feature type="disulfide bond" evidence="6">
    <location>
        <begin position="212"/>
        <end position="221"/>
    </location>
</feature>
<feature type="domain" description="EGF-like" evidence="9">
    <location>
        <begin position="143"/>
        <end position="181"/>
    </location>
</feature>
<evidence type="ECO:0000256" key="5">
    <source>
        <dbReference type="ARBA" id="ARBA00023157"/>
    </source>
</evidence>
<gene>
    <name evidence="10" type="primary">RvY_13954</name>
    <name evidence="10" type="synonym">RvY_13954.1</name>
    <name evidence="10" type="ORF">RvY_13954-1</name>
</gene>
<feature type="domain" description="EGF-like" evidence="9">
    <location>
        <begin position="224"/>
        <end position="260"/>
    </location>
</feature>
<feature type="domain" description="EGF-like" evidence="9">
    <location>
        <begin position="104"/>
        <end position="141"/>
    </location>
</feature>
<dbReference type="PROSITE" id="PS01187">
    <property type="entry name" value="EGF_CA"/>
    <property type="match status" value="1"/>
</dbReference>
<dbReference type="FunFam" id="2.10.25.10:FF:000080">
    <property type="entry name" value="Neurogenic locus notch 1"/>
    <property type="match status" value="1"/>
</dbReference>
<dbReference type="Proteomes" id="UP000186922">
    <property type="component" value="Unassembled WGS sequence"/>
</dbReference>
<feature type="domain" description="EGF-like" evidence="9">
    <location>
        <begin position="348"/>
        <end position="388"/>
    </location>
</feature>
<organism evidence="10 11">
    <name type="scientific">Ramazzottius varieornatus</name>
    <name type="common">Water bear</name>
    <name type="synonym">Tardigrade</name>
    <dbReference type="NCBI Taxonomy" id="947166"/>
    <lineage>
        <taxon>Eukaryota</taxon>
        <taxon>Metazoa</taxon>
        <taxon>Ecdysozoa</taxon>
        <taxon>Tardigrada</taxon>
        <taxon>Eutardigrada</taxon>
        <taxon>Parachela</taxon>
        <taxon>Hypsibioidea</taxon>
        <taxon>Ramazzottiidae</taxon>
        <taxon>Ramazzottius</taxon>
    </lineage>
</organism>
<keyword evidence="2 6" id="KW-0245">EGF-like domain</keyword>
<comment type="caution">
    <text evidence="6">Lacks conserved residue(s) required for the propagation of feature annotation.</text>
</comment>
<feature type="disulfide bond" evidence="6">
    <location>
        <begin position="52"/>
        <end position="61"/>
    </location>
</feature>
<keyword evidence="3 8" id="KW-0732">Signal</keyword>
<proteinExistence type="predicted"/>
<evidence type="ECO:0000256" key="3">
    <source>
        <dbReference type="ARBA" id="ARBA00022729"/>
    </source>
</evidence>
<dbReference type="SUPFAM" id="SSF57196">
    <property type="entry name" value="EGF/Laminin"/>
    <property type="match status" value="11"/>
</dbReference>
<evidence type="ECO:0000256" key="8">
    <source>
        <dbReference type="SAM" id="SignalP"/>
    </source>
</evidence>
<dbReference type="Gene3D" id="2.10.25.10">
    <property type="entry name" value="Laminin"/>
    <property type="match status" value="12"/>
</dbReference>
<feature type="chain" id="PRO_5008898749" description="EGF-like domain-containing protein" evidence="8">
    <location>
        <begin position="21"/>
        <end position="969"/>
    </location>
</feature>
<dbReference type="InterPro" id="IPR000152">
    <property type="entry name" value="EGF-type_Asp/Asn_hydroxyl_site"/>
</dbReference>
<feature type="disulfide bond" evidence="6">
    <location>
        <begin position="317"/>
        <end position="334"/>
    </location>
</feature>
<dbReference type="FunFam" id="2.10.25.10:FF:000095">
    <property type="entry name" value="Notch, isoform B"/>
    <property type="match status" value="1"/>
</dbReference>
<feature type="signal peptide" evidence="8">
    <location>
        <begin position="1"/>
        <end position="20"/>
    </location>
</feature>
<keyword evidence="5 6" id="KW-1015">Disulfide bond</keyword>
<feature type="disulfide bond" evidence="6">
    <location>
        <begin position="73"/>
        <end position="90"/>
    </location>
</feature>
<dbReference type="SMART" id="SM00179">
    <property type="entry name" value="EGF_CA"/>
    <property type="match status" value="7"/>
</dbReference>
<dbReference type="SUPFAM" id="SSF49899">
    <property type="entry name" value="Concanavalin A-like lectins/glucanases"/>
    <property type="match status" value="1"/>
</dbReference>
<feature type="disulfide bond" evidence="6">
    <location>
        <begin position="171"/>
        <end position="180"/>
    </location>
</feature>
<dbReference type="AlphaFoldDB" id="A0A1D1VRF2"/>
<evidence type="ECO:0000256" key="2">
    <source>
        <dbReference type="ARBA" id="ARBA00022536"/>
    </source>
</evidence>
<feature type="disulfide bond" evidence="6">
    <location>
        <begin position="131"/>
        <end position="140"/>
    </location>
</feature>
<evidence type="ECO:0000259" key="9">
    <source>
        <dbReference type="PROSITE" id="PS50026"/>
    </source>
</evidence>
<protein>
    <recommendedName>
        <fullName evidence="9">EGF-like domain-containing protein</fullName>
    </recommendedName>
</protein>